<name>A0AAU2K3F8_9ACTN</name>
<evidence type="ECO:0000256" key="2">
    <source>
        <dbReference type="ARBA" id="ARBA00022475"/>
    </source>
</evidence>
<dbReference type="NCBIfam" id="TIGR00680">
    <property type="entry name" value="kdpA"/>
    <property type="match status" value="1"/>
</dbReference>
<dbReference type="Pfam" id="PF03814">
    <property type="entry name" value="KdpA"/>
    <property type="match status" value="1"/>
</dbReference>
<dbReference type="InterPro" id="IPR004623">
    <property type="entry name" value="KdpA"/>
</dbReference>
<accession>A0AAU2K3F8</accession>
<feature type="transmembrane region" description="Helical" evidence="9">
    <location>
        <begin position="415"/>
        <end position="434"/>
    </location>
</feature>
<dbReference type="AlphaFoldDB" id="A0AAU2K3F8"/>
<feature type="transmembrane region" description="Helical" evidence="9">
    <location>
        <begin position="61"/>
        <end position="80"/>
    </location>
</feature>
<evidence type="ECO:0000256" key="8">
    <source>
        <dbReference type="ARBA" id="ARBA00023136"/>
    </source>
</evidence>
<organism evidence="10">
    <name type="scientific">Streptomyces sp. NBC_00049</name>
    <dbReference type="NCBI Taxonomy" id="2903617"/>
    <lineage>
        <taxon>Bacteria</taxon>
        <taxon>Bacillati</taxon>
        <taxon>Actinomycetota</taxon>
        <taxon>Actinomycetes</taxon>
        <taxon>Kitasatosporales</taxon>
        <taxon>Streptomycetaceae</taxon>
        <taxon>Streptomyces</taxon>
    </lineage>
</organism>
<feature type="transmembrane region" description="Helical" evidence="9">
    <location>
        <begin position="481"/>
        <end position="501"/>
    </location>
</feature>
<feature type="transmembrane region" description="Helical" evidence="9">
    <location>
        <begin position="176"/>
        <end position="198"/>
    </location>
</feature>
<comment type="caution">
    <text evidence="9">Lacks conserved residue(s) required for the propagation of feature annotation.</text>
</comment>
<feature type="transmembrane region" description="Helical" evidence="9">
    <location>
        <begin position="376"/>
        <end position="394"/>
    </location>
</feature>
<protein>
    <recommendedName>
        <fullName evidence="9">Potassium-transporting ATPase potassium-binding subunit</fullName>
    </recommendedName>
    <alternativeName>
        <fullName evidence="9">ATP phosphohydrolase [potassium-transporting] A chain</fullName>
    </alternativeName>
    <alternativeName>
        <fullName evidence="9">Potassium-binding and translocating subunit A</fullName>
    </alternativeName>
    <alternativeName>
        <fullName evidence="9">Potassium-translocating ATPase A chain</fullName>
    </alternativeName>
</protein>
<feature type="transmembrane region" description="Helical" evidence="9">
    <location>
        <begin position="522"/>
        <end position="544"/>
    </location>
</feature>
<dbReference type="HAMAP" id="MF_00275">
    <property type="entry name" value="KdpA"/>
    <property type="match status" value="1"/>
</dbReference>
<dbReference type="GO" id="GO:0005886">
    <property type="term" value="C:plasma membrane"/>
    <property type="evidence" value="ECO:0007669"/>
    <property type="project" value="UniProtKB-SubCell"/>
</dbReference>
<dbReference type="EMBL" id="CP108264">
    <property type="protein sequence ID" value="WTU78310.1"/>
    <property type="molecule type" value="Genomic_DNA"/>
</dbReference>
<feature type="transmembrane region" description="Helical" evidence="9">
    <location>
        <begin position="249"/>
        <end position="268"/>
    </location>
</feature>
<feature type="transmembrane region" description="Helical" evidence="9">
    <location>
        <begin position="137"/>
        <end position="155"/>
    </location>
</feature>
<comment type="subcellular location">
    <subcellularLocation>
        <location evidence="9">Cell membrane</location>
        <topology evidence="9">Multi-pass membrane protein</topology>
    </subcellularLocation>
</comment>
<keyword evidence="7 9" id="KW-0406">Ion transport</keyword>
<keyword evidence="2 9" id="KW-1003">Cell membrane</keyword>
<evidence type="ECO:0000256" key="5">
    <source>
        <dbReference type="ARBA" id="ARBA00022958"/>
    </source>
</evidence>
<evidence type="ECO:0000256" key="9">
    <source>
        <dbReference type="HAMAP-Rule" id="MF_00275"/>
    </source>
</evidence>
<gene>
    <name evidence="9 10" type="primary">kdpA</name>
    <name evidence="10" type="ORF">OG327_36185</name>
</gene>
<evidence type="ECO:0000256" key="6">
    <source>
        <dbReference type="ARBA" id="ARBA00022989"/>
    </source>
</evidence>
<keyword evidence="3 9" id="KW-0633">Potassium transport</keyword>
<evidence type="ECO:0000256" key="3">
    <source>
        <dbReference type="ARBA" id="ARBA00022538"/>
    </source>
</evidence>
<dbReference type="PANTHER" id="PTHR30607:SF2">
    <property type="entry name" value="POTASSIUM-TRANSPORTING ATPASE POTASSIUM-BINDING SUBUNIT"/>
    <property type="match status" value="1"/>
</dbReference>
<evidence type="ECO:0000256" key="1">
    <source>
        <dbReference type="ARBA" id="ARBA00022448"/>
    </source>
</evidence>
<comment type="subunit">
    <text evidence="9">The system is composed of three essential subunits: KdpA, KdpB and KdpC.</text>
</comment>
<dbReference type="PANTHER" id="PTHR30607">
    <property type="entry name" value="POTASSIUM-TRANSPORTING ATPASE A CHAIN"/>
    <property type="match status" value="1"/>
</dbReference>
<keyword evidence="6 9" id="KW-1133">Transmembrane helix</keyword>
<evidence type="ECO:0000256" key="7">
    <source>
        <dbReference type="ARBA" id="ARBA00023065"/>
    </source>
</evidence>
<feature type="transmembrane region" description="Helical" evidence="9">
    <location>
        <begin position="280"/>
        <end position="299"/>
    </location>
</feature>
<dbReference type="PIRSF" id="PIRSF001294">
    <property type="entry name" value="K_ATPaseA"/>
    <property type="match status" value="1"/>
</dbReference>
<dbReference type="GO" id="GO:0030955">
    <property type="term" value="F:potassium ion binding"/>
    <property type="evidence" value="ECO:0007669"/>
    <property type="project" value="UniProtKB-UniRule"/>
</dbReference>
<evidence type="ECO:0000313" key="10">
    <source>
        <dbReference type="EMBL" id="WTU78310.1"/>
    </source>
</evidence>
<dbReference type="GO" id="GO:0008556">
    <property type="term" value="F:P-type potassium transmembrane transporter activity"/>
    <property type="evidence" value="ECO:0007669"/>
    <property type="project" value="InterPro"/>
</dbReference>
<keyword evidence="5 9" id="KW-0630">Potassium</keyword>
<sequence>MSPEIAGVLQLLALIAALALAYRPLGDYMAKVYSSEKHYKPEKWIYKAIGANPAAEMRWPAYLRAVLAFSAVSVLFLYLLQRLQGSLPGSLGFVSIDPDQAFNTAASFVANTNWQSYYGEQAMGHVVQTGGLAVQNFVSAAVGMAVAVALVRGFARSRTGELGNFWADLVRGTVRILLPISVIGAIVLVACGAIQNFAGIHEVGQFLGGTQQWNGGAVASQEVIKELGTNGGGYFNANSAHPFENPTPFSNLFEIFLILVIPFAMTRTFGRMVGNLRQGYAILATMAVIWLGFTALMMWTEFAHHGPAFDVSGGAMEGKETRFGVGGSSIFAVATTLTSTGAVNSFHSSYTGLGGGIQLLGMQLGEIAPGGVGSGLYGMLIMAIIAVFIAGLMVGRTPEYLGKKIGTREIKLAACYILITPALVLCFTAAAMALPTPGNSMTNTGAHGFSEILYAYTSGANNNGSAFAGLNADTQWFNSTIGIAMLLGRFLPMVFVLALAGSLAEQKPVPETAGTLRTDKPLYAGLLVGTIIVITGLTYFPALALGPLAEGLAS</sequence>
<keyword evidence="1 9" id="KW-0813">Transport</keyword>
<keyword evidence="8 9" id="KW-0472">Membrane</keyword>
<proteinExistence type="inferred from homology"/>
<comment type="function">
    <text evidence="9">Part of the high-affinity ATP-driven potassium transport (or Kdp) system, which catalyzes the hydrolysis of ATP coupled with the electrogenic transport of potassium into the cytoplasm. This subunit binds the extracellular potassium ions and delivers the ions to the membrane domain of KdpB through an intramembrane tunnel.</text>
</comment>
<evidence type="ECO:0000256" key="4">
    <source>
        <dbReference type="ARBA" id="ARBA00022692"/>
    </source>
</evidence>
<keyword evidence="4 9" id="KW-0812">Transmembrane</keyword>
<comment type="similarity">
    <text evidence="9">Belongs to the KdpA family.</text>
</comment>
<reference evidence="10" key="1">
    <citation type="submission" date="2022-10" db="EMBL/GenBank/DDBJ databases">
        <title>The complete genomes of actinobacterial strains from the NBC collection.</title>
        <authorList>
            <person name="Joergensen T.S."/>
            <person name="Alvarez Arevalo M."/>
            <person name="Sterndorff E.B."/>
            <person name="Faurdal D."/>
            <person name="Vuksanovic O."/>
            <person name="Mourched A.-S."/>
            <person name="Charusanti P."/>
            <person name="Shaw S."/>
            <person name="Blin K."/>
            <person name="Weber T."/>
        </authorList>
    </citation>
    <scope>NUCLEOTIDE SEQUENCE</scope>
    <source>
        <strain evidence="10">NBC_00049</strain>
    </source>
</reference>